<gene>
    <name evidence="1" type="ORF">ECRASSUSDP1_LOCUS16250</name>
</gene>
<dbReference type="EMBL" id="CAMPGE010016322">
    <property type="protein sequence ID" value="CAI2374892.1"/>
    <property type="molecule type" value="Genomic_DNA"/>
</dbReference>
<proteinExistence type="predicted"/>
<dbReference type="Proteomes" id="UP001295684">
    <property type="component" value="Unassembled WGS sequence"/>
</dbReference>
<protein>
    <submittedName>
        <fullName evidence="1">Uncharacterized protein</fullName>
    </submittedName>
</protein>
<name>A0AAD1XLJ2_EUPCR</name>
<dbReference type="AlphaFoldDB" id="A0AAD1XLJ2"/>
<evidence type="ECO:0000313" key="1">
    <source>
        <dbReference type="EMBL" id="CAI2374892.1"/>
    </source>
</evidence>
<comment type="caution">
    <text evidence="1">The sequence shown here is derived from an EMBL/GenBank/DDBJ whole genome shotgun (WGS) entry which is preliminary data.</text>
</comment>
<reference evidence="1" key="1">
    <citation type="submission" date="2023-07" db="EMBL/GenBank/DDBJ databases">
        <authorList>
            <consortium name="AG Swart"/>
            <person name="Singh M."/>
            <person name="Singh A."/>
            <person name="Seah K."/>
            <person name="Emmerich C."/>
        </authorList>
    </citation>
    <scope>NUCLEOTIDE SEQUENCE</scope>
    <source>
        <strain evidence="1">DP1</strain>
    </source>
</reference>
<sequence length="152" mass="17514">MLQNFVELLLEPVQVNRKQLLVGEGSAQVQRLASQSTWKHDLTDCDVLCFILYSYSLANCSESDFSHEQVFVQAAADSRGYIMAVCRVPICCSQTKSSTKSYDSCMLMEVMLKIVRFYFLKLREDISANLHEHECNLKEMNEYKNQLEIPEL</sequence>
<accession>A0AAD1XLJ2</accession>
<keyword evidence="2" id="KW-1185">Reference proteome</keyword>
<organism evidence="1 2">
    <name type="scientific">Euplotes crassus</name>
    <dbReference type="NCBI Taxonomy" id="5936"/>
    <lineage>
        <taxon>Eukaryota</taxon>
        <taxon>Sar</taxon>
        <taxon>Alveolata</taxon>
        <taxon>Ciliophora</taxon>
        <taxon>Intramacronucleata</taxon>
        <taxon>Spirotrichea</taxon>
        <taxon>Hypotrichia</taxon>
        <taxon>Euplotida</taxon>
        <taxon>Euplotidae</taxon>
        <taxon>Moneuplotes</taxon>
    </lineage>
</organism>
<evidence type="ECO:0000313" key="2">
    <source>
        <dbReference type="Proteomes" id="UP001295684"/>
    </source>
</evidence>